<proteinExistence type="predicted"/>
<dbReference type="EMBL" id="BSNV01000018">
    <property type="protein sequence ID" value="GLQ66603.1"/>
    <property type="molecule type" value="Genomic_DNA"/>
</dbReference>
<reference evidence="2" key="1">
    <citation type="journal article" date="2019" name="Int. J. Syst. Evol. Microbiol.">
        <title>The Global Catalogue of Microorganisms (GCM) 10K type strain sequencing project: providing services to taxonomists for standard genome sequencing and annotation.</title>
        <authorList>
            <consortium name="The Broad Institute Genomics Platform"/>
            <consortium name="The Broad Institute Genome Sequencing Center for Infectious Disease"/>
            <person name="Wu L."/>
            <person name="Ma J."/>
        </authorList>
    </citation>
    <scope>NUCLEOTIDE SEQUENCE [LARGE SCALE GENOMIC DNA]</scope>
    <source>
        <strain evidence="2">NBRC 3266</strain>
    </source>
</reference>
<evidence type="ECO:0000313" key="2">
    <source>
        <dbReference type="Proteomes" id="UP001156629"/>
    </source>
</evidence>
<keyword evidence="2" id="KW-1185">Reference proteome</keyword>
<gene>
    <name evidence="1" type="ORF">GCM10007870_21870</name>
</gene>
<dbReference type="Pfam" id="PF12318">
    <property type="entry name" value="FAD-SLDH"/>
    <property type="match status" value="2"/>
</dbReference>
<dbReference type="Proteomes" id="UP001156629">
    <property type="component" value="Unassembled WGS sequence"/>
</dbReference>
<evidence type="ECO:0000313" key="1">
    <source>
        <dbReference type="EMBL" id="GLQ66603.1"/>
    </source>
</evidence>
<sequence length="141" mass="15575">MLSTLRVKAAVSSSVSNDAAFERFMDVSKRLTGMKVLDVDFGQRLYESCQRIIPNFQENANKLSQEVGQGTTPLEQALLVGWYDGVVEHGDKAECVAYVASLDRVITSDVLKPPSYAFGAYGSWKAQPRPDPSWITQDNTP</sequence>
<evidence type="ECO:0008006" key="3">
    <source>
        <dbReference type="Google" id="ProtNLM"/>
    </source>
</evidence>
<comment type="caution">
    <text evidence="1">The sequence shown here is derived from an EMBL/GenBank/DDBJ whole genome shotgun (WGS) entry which is preliminary data.</text>
</comment>
<protein>
    <recommendedName>
        <fullName evidence="3">Sorbitol dehydrogenase</fullName>
    </recommendedName>
</protein>
<name>A0ABQ5WTP2_9PROT</name>
<accession>A0ABQ5WTP2</accession>
<dbReference type="InterPro" id="IPR024651">
    <property type="entry name" value="FAD-SLDH_ssu"/>
</dbReference>
<organism evidence="1 2">
    <name type="scientific">Gluconobacter kondonii</name>
    <dbReference type="NCBI Taxonomy" id="941463"/>
    <lineage>
        <taxon>Bacteria</taxon>
        <taxon>Pseudomonadati</taxon>
        <taxon>Pseudomonadota</taxon>
        <taxon>Alphaproteobacteria</taxon>
        <taxon>Acetobacterales</taxon>
        <taxon>Acetobacteraceae</taxon>
        <taxon>Gluconobacter</taxon>
    </lineage>
</organism>